<keyword evidence="3" id="KW-1185">Reference proteome</keyword>
<comment type="caution">
    <text evidence="2">The sequence shown here is derived from an EMBL/GenBank/DDBJ whole genome shotgun (WGS) entry which is preliminary data.</text>
</comment>
<evidence type="ECO:0000313" key="3">
    <source>
        <dbReference type="Proteomes" id="UP001296104"/>
    </source>
</evidence>
<evidence type="ECO:0000313" key="2">
    <source>
        <dbReference type="EMBL" id="CAK3938048.1"/>
    </source>
</evidence>
<sequence length="343" mass="37527">MSRIASNRKGAATKSIPTQAAQGPSTAWGNLTPEVFVNAAWERNIDPIIIVTAERIELQDLKGGVSRSLPQKAELRLGQTIENIQDNAYQVAWTNSSSFTMKIGCETLKDNTKPSFQEPRFQIISSASITASFRCESRARVSKTVRVRTLGGEAVLLHRGSHMDVGHSPSLDTRRVLRFGHGAAVCFAALHRDVYESLRKLSILGKADGIEVPTNHGITDLTMRTQYSRVGISGQVLSTNAPLTGIGRDCRKIQLRKGARLHYQCSSDIGSLDHFRDERGQSVAFEFATSNASLGVVSKEQDEPKAATAGREDEVVCPECGKDCIEYGASCIFEFINLDGEKR</sequence>
<gene>
    <name evidence="2" type="ORF">LECACI_7A003050</name>
</gene>
<dbReference type="AlphaFoldDB" id="A0AAI9E960"/>
<reference evidence="2" key="1">
    <citation type="submission" date="2023-11" db="EMBL/GenBank/DDBJ databases">
        <authorList>
            <person name="Alioto T."/>
            <person name="Alioto T."/>
            <person name="Gomez Garrido J."/>
        </authorList>
    </citation>
    <scope>NUCLEOTIDE SEQUENCE</scope>
</reference>
<feature type="region of interest" description="Disordered" evidence="1">
    <location>
        <begin position="1"/>
        <end position="27"/>
    </location>
</feature>
<evidence type="ECO:0000256" key="1">
    <source>
        <dbReference type="SAM" id="MobiDB-lite"/>
    </source>
</evidence>
<organism evidence="2 3">
    <name type="scientific">Lecanosticta acicola</name>
    <dbReference type="NCBI Taxonomy" id="111012"/>
    <lineage>
        <taxon>Eukaryota</taxon>
        <taxon>Fungi</taxon>
        <taxon>Dikarya</taxon>
        <taxon>Ascomycota</taxon>
        <taxon>Pezizomycotina</taxon>
        <taxon>Dothideomycetes</taxon>
        <taxon>Dothideomycetidae</taxon>
        <taxon>Mycosphaerellales</taxon>
        <taxon>Mycosphaerellaceae</taxon>
        <taxon>Lecanosticta</taxon>
    </lineage>
</organism>
<protein>
    <submittedName>
        <fullName evidence="2">Uncharacterized protein</fullName>
    </submittedName>
</protein>
<name>A0AAI9E960_9PEZI</name>
<feature type="compositionally biased region" description="Polar residues" evidence="1">
    <location>
        <begin position="15"/>
        <end position="27"/>
    </location>
</feature>
<dbReference type="EMBL" id="CAVMBE010000014">
    <property type="protein sequence ID" value="CAK3938048.1"/>
    <property type="molecule type" value="Genomic_DNA"/>
</dbReference>
<dbReference type="Proteomes" id="UP001296104">
    <property type="component" value="Unassembled WGS sequence"/>
</dbReference>
<accession>A0AAI9E960</accession>
<proteinExistence type="predicted"/>